<gene>
    <name evidence="1" type="ORF">VB776_16290</name>
</gene>
<evidence type="ECO:0000313" key="2">
    <source>
        <dbReference type="Proteomes" id="UP001303899"/>
    </source>
</evidence>
<accession>A0ABU5S8F4</accession>
<evidence type="ECO:0008006" key="3">
    <source>
        <dbReference type="Google" id="ProtNLM"/>
    </source>
</evidence>
<evidence type="ECO:0000313" key="1">
    <source>
        <dbReference type="EMBL" id="MEA5404493.1"/>
    </source>
</evidence>
<dbReference type="PROSITE" id="PS51257">
    <property type="entry name" value="PROKAR_LIPOPROTEIN"/>
    <property type="match status" value="1"/>
</dbReference>
<dbReference type="RefSeq" id="WP_323697881.1">
    <property type="nucleotide sequence ID" value="NZ_JAYGIL010000021.1"/>
</dbReference>
<dbReference type="EMBL" id="JAYGIL010000021">
    <property type="protein sequence ID" value="MEA5404493.1"/>
    <property type="molecule type" value="Genomic_DNA"/>
</dbReference>
<dbReference type="Proteomes" id="UP001303899">
    <property type="component" value="Unassembled WGS sequence"/>
</dbReference>
<sequence>MKQFALFLVVLFTLSGCKKDEIVTPDYTATFVGTWRATNVTQNGQTINLVGNTDIAMYLKAKAIGTNKLSCMFSTVIQAAVTDSESFEIDISKSGDNYTFTQVGNTGGASYFRYTTATGELKLGGVDDKGTTFEMVLKK</sequence>
<keyword evidence="2" id="KW-1185">Reference proteome</keyword>
<reference evidence="1 2" key="1">
    <citation type="submission" date="2023-12" db="EMBL/GenBank/DDBJ databases">
        <title>Novel species of the genus Arcicella isolated from rivers.</title>
        <authorList>
            <person name="Lu H."/>
        </authorList>
    </citation>
    <scope>NUCLEOTIDE SEQUENCE [LARGE SCALE GENOMIC DNA]</scope>
    <source>
        <strain evidence="1 2">DC2W</strain>
    </source>
</reference>
<proteinExistence type="predicted"/>
<comment type="caution">
    <text evidence="1">The sequence shown here is derived from an EMBL/GenBank/DDBJ whole genome shotgun (WGS) entry which is preliminary data.</text>
</comment>
<organism evidence="1 2">
    <name type="scientific">Arcicella gelida</name>
    <dbReference type="NCBI Taxonomy" id="2984195"/>
    <lineage>
        <taxon>Bacteria</taxon>
        <taxon>Pseudomonadati</taxon>
        <taxon>Bacteroidota</taxon>
        <taxon>Cytophagia</taxon>
        <taxon>Cytophagales</taxon>
        <taxon>Flectobacillaceae</taxon>
        <taxon>Arcicella</taxon>
    </lineage>
</organism>
<name>A0ABU5S8F4_9BACT</name>
<protein>
    <recommendedName>
        <fullName evidence="3">Lipocalin-like domain-containing protein</fullName>
    </recommendedName>
</protein>